<feature type="domain" description="EAL" evidence="3">
    <location>
        <begin position="319"/>
        <end position="573"/>
    </location>
</feature>
<dbReference type="EMBL" id="JADEWZ010000001">
    <property type="protein sequence ID" value="MBE9114511.1"/>
    <property type="molecule type" value="Genomic_DNA"/>
</dbReference>
<dbReference type="FunFam" id="3.20.20.450:FF:000001">
    <property type="entry name" value="Cyclic di-GMP phosphodiesterase yahA"/>
    <property type="match status" value="1"/>
</dbReference>
<feature type="modified residue" description="4-aspartylphosphate" evidence="1">
    <location>
        <position position="52"/>
    </location>
</feature>
<dbReference type="PROSITE" id="PS50887">
    <property type="entry name" value="GGDEF"/>
    <property type="match status" value="1"/>
</dbReference>
<dbReference type="InterPro" id="IPR011006">
    <property type="entry name" value="CheY-like_superfamily"/>
</dbReference>
<dbReference type="Gene3D" id="3.20.20.450">
    <property type="entry name" value="EAL domain"/>
    <property type="match status" value="1"/>
</dbReference>
<dbReference type="GO" id="GO:0000160">
    <property type="term" value="P:phosphorelay signal transduction system"/>
    <property type="evidence" value="ECO:0007669"/>
    <property type="project" value="InterPro"/>
</dbReference>
<feature type="domain" description="Response regulatory" evidence="2">
    <location>
        <begin position="3"/>
        <end position="119"/>
    </location>
</feature>
<evidence type="ECO:0000256" key="1">
    <source>
        <dbReference type="PROSITE-ProRule" id="PRU00169"/>
    </source>
</evidence>
<feature type="domain" description="GGDEF" evidence="4">
    <location>
        <begin position="177"/>
        <end position="310"/>
    </location>
</feature>
<dbReference type="InterPro" id="IPR050706">
    <property type="entry name" value="Cyclic-di-GMP_PDE-like"/>
</dbReference>
<evidence type="ECO:0000259" key="3">
    <source>
        <dbReference type="PROSITE" id="PS50883"/>
    </source>
</evidence>
<dbReference type="InterPro" id="IPR035919">
    <property type="entry name" value="EAL_sf"/>
</dbReference>
<dbReference type="PROSITE" id="PS50110">
    <property type="entry name" value="RESPONSE_REGULATORY"/>
    <property type="match status" value="1"/>
</dbReference>
<name>A0A8J7B6R1_9CYAN</name>
<evidence type="ECO:0000259" key="2">
    <source>
        <dbReference type="PROSITE" id="PS50110"/>
    </source>
</evidence>
<dbReference type="SUPFAM" id="SSF55073">
    <property type="entry name" value="Nucleotide cyclase"/>
    <property type="match status" value="1"/>
</dbReference>
<accession>A0A8J7B6R1</accession>
<keyword evidence="1" id="KW-0597">Phosphoprotein</keyword>
<dbReference type="Gene3D" id="3.30.70.270">
    <property type="match status" value="1"/>
</dbReference>
<dbReference type="RefSeq" id="WP_194027582.1">
    <property type="nucleotide sequence ID" value="NZ_JADEWZ010000001.1"/>
</dbReference>
<dbReference type="Pfam" id="PF00563">
    <property type="entry name" value="EAL"/>
    <property type="match status" value="1"/>
</dbReference>
<sequence length="588" mass="66688">MTTILAIEDDDRVRDNIQDILELEDFEVITAKNGIMGLQLIRQQIPDLIICDVMMPEMDGYAVLNTLRQKKETAAIPLILLTAKANRNDWRKGMELGADDYLTKPFTPEELLKAIAACIKKRTAIKQQYTSQLQQVSDQLYRQLYYDSITNLPNRLSLRDRFGKILVNYEQIKTNSTLIPVFCIGLDRFNRINDNLGYESGDLLLKAVAERLRKSVEHQAVVAHLSADEFAIILTPIERKSFAQNVAEEIQKSLIQSFTINKQEIFVTASIGIALYSRDGNSIEKLLQNAKKAMTKVKHRGGNGYDFYSGLLNVGSVKKLSLEAELRHAMKREEFQVYYQPQVSLKTGKIIGCEALLRWKHPSKGFISPGVFLPLAEEVGLIEPIGEGVLEQACQDAKKLHQAGFESLRVAVNLSSRQFNQLNFRQRVIDILAHTKIRPQNLELELTESSLIQDPIIAKKRLEGFKSLGISISIDDFGTGYSSLKYLQQFPFDILKIDQCFVRDIDRNLNNAAITTAIVQMSHSLSFKVVGEGVETEAELRILKEQQCDAIQGYLFSPPLPFNKFEALLKSRKVLFSDRDRANQNIQW</sequence>
<organism evidence="5 6">
    <name type="scientific">Lusitaniella coriacea LEGE 07157</name>
    <dbReference type="NCBI Taxonomy" id="945747"/>
    <lineage>
        <taxon>Bacteria</taxon>
        <taxon>Bacillati</taxon>
        <taxon>Cyanobacteriota</taxon>
        <taxon>Cyanophyceae</taxon>
        <taxon>Spirulinales</taxon>
        <taxon>Lusitaniellaceae</taxon>
        <taxon>Lusitaniella</taxon>
    </lineage>
</organism>
<dbReference type="PANTHER" id="PTHR33121:SF71">
    <property type="entry name" value="OXYGEN SENSOR PROTEIN DOSP"/>
    <property type="match status" value="1"/>
</dbReference>
<evidence type="ECO:0000313" key="6">
    <source>
        <dbReference type="Proteomes" id="UP000654482"/>
    </source>
</evidence>
<dbReference type="SMART" id="SM00267">
    <property type="entry name" value="GGDEF"/>
    <property type="match status" value="1"/>
</dbReference>
<dbReference type="GO" id="GO:0071111">
    <property type="term" value="F:cyclic-guanylate-specific phosphodiesterase activity"/>
    <property type="evidence" value="ECO:0007669"/>
    <property type="project" value="InterPro"/>
</dbReference>
<dbReference type="InterPro" id="IPR001633">
    <property type="entry name" value="EAL_dom"/>
</dbReference>
<dbReference type="SMART" id="SM00052">
    <property type="entry name" value="EAL"/>
    <property type="match status" value="1"/>
</dbReference>
<reference evidence="5" key="1">
    <citation type="submission" date="2020-10" db="EMBL/GenBank/DDBJ databases">
        <authorList>
            <person name="Castelo-Branco R."/>
            <person name="Eusebio N."/>
            <person name="Adriana R."/>
            <person name="Vieira A."/>
            <person name="Brugerolle De Fraissinette N."/>
            <person name="Rezende De Castro R."/>
            <person name="Schneider M.P."/>
            <person name="Vasconcelos V."/>
            <person name="Leao P.N."/>
        </authorList>
    </citation>
    <scope>NUCLEOTIDE SEQUENCE</scope>
    <source>
        <strain evidence="5">LEGE 07157</strain>
    </source>
</reference>
<dbReference type="InterPro" id="IPR000160">
    <property type="entry name" value="GGDEF_dom"/>
</dbReference>
<proteinExistence type="predicted"/>
<protein>
    <submittedName>
        <fullName evidence="5">EAL domain-containing protein</fullName>
    </submittedName>
</protein>
<dbReference type="InterPro" id="IPR029787">
    <property type="entry name" value="Nucleotide_cyclase"/>
</dbReference>
<dbReference type="Proteomes" id="UP000654482">
    <property type="component" value="Unassembled WGS sequence"/>
</dbReference>
<dbReference type="PANTHER" id="PTHR33121">
    <property type="entry name" value="CYCLIC DI-GMP PHOSPHODIESTERASE PDEF"/>
    <property type="match status" value="1"/>
</dbReference>
<keyword evidence="6" id="KW-1185">Reference proteome</keyword>
<evidence type="ECO:0000313" key="5">
    <source>
        <dbReference type="EMBL" id="MBE9114511.1"/>
    </source>
</evidence>
<dbReference type="InterPro" id="IPR001789">
    <property type="entry name" value="Sig_transdc_resp-reg_receiver"/>
</dbReference>
<dbReference type="Pfam" id="PF00990">
    <property type="entry name" value="GGDEF"/>
    <property type="match status" value="1"/>
</dbReference>
<dbReference type="SUPFAM" id="SSF52172">
    <property type="entry name" value="CheY-like"/>
    <property type="match status" value="1"/>
</dbReference>
<dbReference type="SMART" id="SM00448">
    <property type="entry name" value="REC"/>
    <property type="match status" value="1"/>
</dbReference>
<dbReference type="CDD" id="cd01949">
    <property type="entry name" value="GGDEF"/>
    <property type="match status" value="1"/>
</dbReference>
<dbReference type="Pfam" id="PF00072">
    <property type="entry name" value="Response_reg"/>
    <property type="match status" value="1"/>
</dbReference>
<gene>
    <name evidence="5" type="ORF">IQ249_01255</name>
</gene>
<dbReference type="InterPro" id="IPR043128">
    <property type="entry name" value="Rev_trsase/Diguanyl_cyclase"/>
</dbReference>
<dbReference type="AlphaFoldDB" id="A0A8J7B6R1"/>
<dbReference type="Gene3D" id="3.40.50.2300">
    <property type="match status" value="1"/>
</dbReference>
<dbReference type="CDD" id="cd17574">
    <property type="entry name" value="REC_OmpR"/>
    <property type="match status" value="1"/>
</dbReference>
<dbReference type="CDD" id="cd01948">
    <property type="entry name" value="EAL"/>
    <property type="match status" value="1"/>
</dbReference>
<dbReference type="PROSITE" id="PS50883">
    <property type="entry name" value="EAL"/>
    <property type="match status" value="1"/>
</dbReference>
<comment type="caution">
    <text evidence="5">The sequence shown here is derived from an EMBL/GenBank/DDBJ whole genome shotgun (WGS) entry which is preliminary data.</text>
</comment>
<dbReference type="SUPFAM" id="SSF141868">
    <property type="entry name" value="EAL domain-like"/>
    <property type="match status" value="1"/>
</dbReference>
<evidence type="ECO:0000259" key="4">
    <source>
        <dbReference type="PROSITE" id="PS50887"/>
    </source>
</evidence>
<dbReference type="NCBIfam" id="TIGR00254">
    <property type="entry name" value="GGDEF"/>
    <property type="match status" value="1"/>
</dbReference>